<dbReference type="PANTHER" id="PTHR16092:SF14">
    <property type="entry name" value="EXOCYST COMPLEX COMPONENT 1 ISOFORM X1"/>
    <property type="match status" value="1"/>
</dbReference>
<dbReference type="AlphaFoldDB" id="A0AAJ8M0D4"/>
<dbReference type="KEGG" id="cdep:91086690"/>
<feature type="compositionally biased region" description="Basic and acidic residues" evidence="1">
    <location>
        <begin position="224"/>
        <end position="235"/>
    </location>
</feature>
<feature type="region of interest" description="Disordered" evidence="1">
    <location>
        <begin position="190"/>
        <end position="280"/>
    </location>
</feature>
<evidence type="ECO:0000313" key="3">
    <source>
        <dbReference type="EMBL" id="WVN87300.1"/>
    </source>
</evidence>
<dbReference type="Pfam" id="PF15277">
    <property type="entry name" value="Sec3-PIP2_bind"/>
    <property type="match status" value="1"/>
</dbReference>
<dbReference type="GeneID" id="91086690"/>
<proteinExistence type="predicted"/>
<dbReference type="EMBL" id="CP143786">
    <property type="protein sequence ID" value="WVN87300.1"/>
    <property type="molecule type" value="Genomic_DNA"/>
</dbReference>
<dbReference type="InterPro" id="IPR028258">
    <property type="entry name" value="Sec3-PIP2_bind"/>
</dbReference>
<dbReference type="GO" id="GO:0005546">
    <property type="term" value="F:phosphatidylinositol-4,5-bisphosphate binding"/>
    <property type="evidence" value="ECO:0007669"/>
    <property type="project" value="TreeGrafter"/>
</dbReference>
<feature type="compositionally biased region" description="Low complexity" evidence="1">
    <location>
        <begin position="372"/>
        <end position="391"/>
    </location>
</feature>
<name>A0AAJ8M0D4_9TREE</name>
<protein>
    <recommendedName>
        <fullName evidence="2">Exocyst complex component Sec3 PIP2-binding N-terminal domain-containing protein</fullName>
    </recommendedName>
</protein>
<dbReference type="GO" id="GO:0006893">
    <property type="term" value="P:Golgi to plasma membrane transport"/>
    <property type="evidence" value="ECO:0007669"/>
    <property type="project" value="TreeGrafter"/>
</dbReference>
<reference evidence="3" key="1">
    <citation type="submission" date="2016-06" db="EMBL/GenBank/DDBJ databases">
        <authorList>
            <person name="Cuomo C."/>
            <person name="Litvintseva A."/>
            <person name="Heitman J."/>
            <person name="Chen Y."/>
            <person name="Sun S."/>
            <person name="Springer D."/>
            <person name="Dromer F."/>
            <person name="Young S."/>
            <person name="Zeng Q."/>
            <person name="Chapman S."/>
            <person name="Gujja S."/>
            <person name="Saif S."/>
            <person name="Birren B."/>
        </authorList>
    </citation>
    <scope>NUCLEOTIDE SEQUENCE</scope>
    <source>
        <strain evidence="3">CBS 7841</strain>
    </source>
</reference>
<keyword evidence="4" id="KW-1185">Reference proteome</keyword>
<evidence type="ECO:0000259" key="2">
    <source>
        <dbReference type="SMART" id="SM01313"/>
    </source>
</evidence>
<dbReference type="Gene3D" id="2.30.29.90">
    <property type="match status" value="1"/>
</dbReference>
<dbReference type="PANTHER" id="PTHR16092">
    <property type="entry name" value="SEC3/SYNTAXIN-RELATED"/>
    <property type="match status" value="1"/>
</dbReference>
<sequence length="544" mass="59232">MSSHARSSSVDDTRSHINASLFAKRTADGTLEETLISFLKVFEDDPDGESKTRYLILAVSRMGKVAIHKAKRNSNMSFSKGKTWNLEDVRVLEVIGSGNFALTMTTRRYIWATERPKDQNAFLTTLTKVYKSYTNGHLPELINFNPSSNTPSAQVYISQNQPHLPFGVGSETPSAFPTSRAYNALVPPQQLGHSHRAGSVSSINSSQTQSSNYPSTAIAYSESSRNRISLEDDRSPPSSYGNSAFGRSPFSDRARRPSTDDNRAPSPRVGHGQGVGLGQSPVQRKISDDRIDRLTPSNLKIVSATSDDGPIGAESMRTRRNESDMGLIAEPEERFSSKLGRVEKNRGDRQLDRPLLANETRTQTGAQTPIITTTDLSSSPGPSTTPTSRSSRLNRRASFHPPPLDTTISRDVLLQTRTGLLPGAAGMTIDVAEDGDAILKNVEDILEDFDWGIGAGHLGPGLEKRKKGSDAIESRLLDELAALDSANIHAFLESDDRTVQVLGNIDEALMDLEDMDLQITGYRMQLNAVSDDVAFIIKSGALGG</sequence>
<reference evidence="3" key="3">
    <citation type="submission" date="2024-01" db="EMBL/GenBank/DDBJ databases">
        <authorList>
            <person name="Coelho M.A."/>
            <person name="David-Palma M."/>
            <person name="Shea T."/>
            <person name="Sun S."/>
            <person name="Cuomo C.A."/>
            <person name="Heitman J."/>
        </authorList>
    </citation>
    <scope>NUCLEOTIDE SEQUENCE</scope>
    <source>
        <strain evidence="3">CBS 7841</strain>
    </source>
</reference>
<dbReference type="Pfam" id="PF09763">
    <property type="entry name" value="Sec3_CC"/>
    <property type="match status" value="1"/>
</dbReference>
<feature type="compositionally biased region" description="Polar residues" evidence="1">
    <location>
        <begin position="359"/>
        <end position="371"/>
    </location>
</feature>
<dbReference type="RefSeq" id="XP_066068000.1">
    <property type="nucleotide sequence ID" value="XM_066211903.1"/>
</dbReference>
<feature type="region of interest" description="Disordered" evidence="1">
    <location>
        <begin position="334"/>
        <end position="404"/>
    </location>
</feature>
<feature type="domain" description="Exocyst complex component Sec3 PIP2-binding N-terminal" evidence="2">
    <location>
        <begin position="48"/>
        <end position="133"/>
    </location>
</feature>
<reference evidence="3" key="2">
    <citation type="journal article" date="2022" name="Elife">
        <title>Obligate sexual reproduction of a homothallic fungus closely related to the Cryptococcus pathogenic species complex.</title>
        <authorList>
            <person name="Passer A.R."/>
            <person name="Clancey S.A."/>
            <person name="Shea T."/>
            <person name="David-Palma M."/>
            <person name="Averette A.F."/>
            <person name="Boekhout T."/>
            <person name="Porcel B.M."/>
            <person name="Nowrousian M."/>
            <person name="Cuomo C.A."/>
            <person name="Sun S."/>
            <person name="Heitman J."/>
            <person name="Coelho M.A."/>
        </authorList>
    </citation>
    <scope>NUCLEOTIDE SEQUENCE</scope>
    <source>
        <strain evidence="3">CBS 7841</strain>
    </source>
</reference>
<dbReference type="GO" id="GO:0000145">
    <property type="term" value="C:exocyst"/>
    <property type="evidence" value="ECO:0007669"/>
    <property type="project" value="InterPro"/>
</dbReference>
<evidence type="ECO:0000256" key="1">
    <source>
        <dbReference type="SAM" id="MobiDB-lite"/>
    </source>
</evidence>
<dbReference type="GO" id="GO:0005886">
    <property type="term" value="C:plasma membrane"/>
    <property type="evidence" value="ECO:0007669"/>
    <property type="project" value="TreeGrafter"/>
</dbReference>
<feature type="compositionally biased region" description="Basic and acidic residues" evidence="1">
    <location>
        <begin position="334"/>
        <end position="352"/>
    </location>
</feature>
<organism evidence="3 4">
    <name type="scientific">Cryptococcus depauperatus CBS 7841</name>
    <dbReference type="NCBI Taxonomy" id="1295531"/>
    <lineage>
        <taxon>Eukaryota</taxon>
        <taxon>Fungi</taxon>
        <taxon>Dikarya</taxon>
        <taxon>Basidiomycota</taxon>
        <taxon>Agaricomycotina</taxon>
        <taxon>Tremellomycetes</taxon>
        <taxon>Tremellales</taxon>
        <taxon>Cryptococcaceae</taxon>
        <taxon>Cryptococcus</taxon>
    </lineage>
</organism>
<evidence type="ECO:0000313" key="4">
    <source>
        <dbReference type="Proteomes" id="UP000094043"/>
    </source>
</evidence>
<dbReference type="InterPro" id="IPR019160">
    <property type="entry name" value="Sec3_CC"/>
</dbReference>
<dbReference type="GO" id="GO:0006887">
    <property type="term" value="P:exocytosis"/>
    <property type="evidence" value="ECO:0007669"/>
    <property type="project" value="InterPro"/>
</dbReference>
<gene>
    <name evidence="3" type="ORF">L203_102478</name>
</gene>
<feature type="compositionally biased region" description="Low complexity" evidence="1">
    <location>
        <begin position="199"/>
        <end position="212"/>
    </location>
</feature>
<dbReference type="Proteomes" id="UP000094043">
    <property type="component" value="Chromosome 3"/>
</dbReference>
<dbReference type="SMART" id="SM01313">
    <property type="entry name" value="Sec3-PIP2_bind"/>
    <property type="match status" value="1"/>
</dbReference>
<accession>A0AAJ8M0D4</accession>
<feature type="compositionally biased region" description="Basic and acidic residues" evidence="1">
    <location>
        <begin position="250"/>
        <end position="263"/>
    </location>
</feature>
<dbReference type="CDD" id="cd13315">
    <property type="entry name" value="PH_Sec3"/>
    <property type="match status" value="1"/>
</dbReference>